<dbReference type="InterPro" id="IPR009057">
    <property type="entry name" value="Homeodomain-like_sf"/>
</dbReference>
<keyword evidence="1 2" id="KW-0238">DNA-binding</keyword>
<feature type="domain" description="HTH tetR-type" evidence="3">
    <location>
        <begin position="10"/>
        <end position="50"/>
    </location>
</feature>
<dbReference type="GO" id="GO:0003677">
    <property type="term" value="F:DNA binding"/>
    <property type="evidence" value="ECO:0007669"/>
    <property type="project" value="UniProtKB-UniRule"/>
</dbReference>
<accession>A0A401LER0</accession>
<reference evidence="4 5" key="1">
    <citation type="submission" date="2018-10" db="EMBL/GenBank/DDBJ databases">
        <title>Draft Genome Sequence of Anaerotignum sp. KCTC 15736.</title>
        <authorList>
            <person name="Choi S.H."/>
            <person name="Kim J.S."/>
            <person name="Kang S.W."/>
            <person name="Lee J.S."/>
            <person name="Park S.H."/>
        </authorList>
    </citation>
    <scope>NUCLEOTIDE SEQUENCE [LARGE SCALE GENOMIC DNA]</scope>
    <source>
        <strain evidence="4 5">KCTC 15736</strain>
    </source>
</reference>
<evidence type="ECO:0000313" key="4">
    <source>
        <dbReference type="EMBL" id="GCB29865.1"/>
    </source>
</evidence>
<dbReference type="SUPFAM" id="SSF46689">
    <property type="entry name" value="Homeodomain-like"/>
    <property type="match status" value="1"/>
</dbReference>
<dbReference type="Proteomes" id="UP000287361">
    <property type="component" value="Unassembled WGS sequence"/>
</dbReference>
<name>A0A401LER0_9FIRM</name>
<dbReference type="AlphaFoldDB" id="A0A401LER0"/>
<keyword evidence="5" id="KW-1185">Reference proteome</keyword>
<organism evidence="4 5">
    <name type="scientific">Anaerotignum faecicola</name>
    <dbReference type="NCBI Taxonomy" id="2358141"/>
    <lineage>
        <taxon>Bacteria</taxon>
        <taxon>Bacillati</taxon>
        <taxon>Bacillota</taxon>
        <taxon>Clostridia</taxon>
        <taxon>Lachnospirales</taxon>
        <taxon>Anaerotignaceae</taxon>
        <taxon>Anaerotignum</taxon>
    </lineage>
</organism>
<evidence type="ECO:0000256" key="1">
    <source>
        <dbReference type="ARBA" id="ARBA00023125"/>
    </source>
</evidence>
<gene>
    <name evidence="4" type="ORF">KGMB03357_15260</name>
</gene>
<dbReference type="PROSITE" id="PS50977">
    <property type="entry name" value="HTH_TETR_2"/>
    <property type="match status" value="1"/>
</dbReference>
<evidence type="ECO:0000259" key="3">
    <source>
        <dbReference type="PROSITE" id="PS50977"/>
    </source>
</evidence>
<sequence length="50" mass="5405">MPRGKQSVGLLTQQKVLRAAVALFLEKGYTKTTIGEIARVAGFEVLSAEQ</sequence>
<dbReference type="EMBL" id="BHVZ01000004">
    <property type="protein sequence ID" value="GCB29865.1"/>
    <property type="molecule type" value="Genomic_DNA"/>
</dbReference>
<protein>
    <recommendedName>
        <fullName evidence="3">HTH tetR-type domain-containing protein</fullName>
    </recommendedName>
</protein>
<dbReference type="Pfam" id="PF00440">
    <property type="entry name" value="TetR_N"/>
    <property type="match status" value="1"/>
</dbReference>
<dbReference type="Gene3D" id="1.10.357.10">
    <property type="entry name" value="Tetracycline Repressor, domain 2"/>
    <property type="match status" value="1"/>
</dbReference>
<evidence type="ECO:0000313" key="5">
    <source>
        <dbReference type="Proteomes" id="UP000287361"/>
    </source>
</evidence>
<dbReference type="InterPro" id="IPR001647">
    <property type="entry name" value="HTH_TetR"/>
</dbReference>
<proteinExistence type="predicted"/>
<comment type="caution">
    <text evidence="4">The sequence shown here is derived from an EMBL/GenBank/DDBJ whole genome shotgun (WGS) entry which is preliminary data.</text>
</comment>
<evidence type="ECO:0000256" key="2">
    <source>
        <dbReference type="PROSITE-ProRule" id="PRU00335"/>
    </source>
</evidence>
<comment type="caution">
    <text evidence="2">Lacks conserved residue(s) required for the propagation of feature annotation.</text>
</comment>